<feature type="binding site" evidence="5">
    <location>
        <position position="466"/>
    </location>
    <ligand>
        <name>phosphoenolpyruvate</name>
        <dbReference type="ChEBI" id="CHEBI:58702"/>
    </ligand>
</feature>
<dbReference type="UniPathway" id="UPA00053">
    <property type="reaction ID" value="UER00084"/>
</dbReference>
<comment type="catalytic activity">
    <reaction evidence="4 6">
        <text>D-erythrose 4-phosphate + phosphoenolpyruvate + H2O = 7-phospho-2-dehydro-3-deoxy-D-arabino-heptonate + phosphate</text>
        <dbReference type="Rhea" id="RHEA:14717"/>
        <dbReference type="ChEBI" id="CHEBI:15377"/>
        <dbReference type="ChEBI" id="CHEBI:16897"/>
        <dbReference type="ChEBI" id="CHEBI:43474"/>
        <dbReference type="ChEBI" id="CHEBI:58394"/>
        <dbReference type="ChEBI" id="CHEBI:58702"/>
        <dbReference type="EC" id="2.5.1.54"/>
    </reaction>
</comment>
<dbReference type="GO" id="GO:0003849">
    <property type="term" value="F:3-deoxy-7-phosphoheptulonate synthase activity"/>
    <property type="evidence" value="ECO:0007669"/>
    <property type="project" value="UniProtKB-EC"/>
</dbReference>
<comment type="caution">
    <text evidence="8">The sequence shown here is derived from an EMBL/GenBank/DDBJ whole genome shotgun (WGS) entry which is preliminary data.</text>
</comment>
<evidence type="ECO:0000256" key="7">
    <source>
        <dbReference type="SAM" id="MobiDB-lite"/>
    </source>
</evidence>
<keyword evidence="5" id="KW-0104">Cadmium</keyword>
<keyword evidence="5" id="KW-0170">Cobalt</keyword>
<name>A0A1D3D6Z0_9EIME</name>
<dbReference type="Gene3D" id="3.20.20.70">
    <property type="entry name" value="Aldolase class I"/>
    <property type="match status" value="2"/>
</dbReference>
<dbReference type="VEuPathDB" id="ToxoDB:cyc_01534"/>
<dbReference type="InterPro" id="IPR013785">
    <property type="entry name" value="Aldolase_TIM"/>
</dbReference>
<evidence type="ECO:0000256" key="1">
    <source>
        <dbReference type="ARBA" id="ARBA00004688"/>
    </source>
</evidence>
<dbReference type="VEuPathDB" id="ToxoDB:LOC113147199"/>
<feature type="binding site" evidence="5">
    <location>
        <position position="598"/>
    </location>
    <ligand>
        <name>Mn(2+)</name>
        <dbReference type="ChEBI" id="CHEBI:29035"/>
    </ligand>
</feature>
<comment type="similarity">
    <text evidence="2 6">Belongs to the class-II DAHP synthase family.</text>
</comment>
<comment type="cofactor">
    <cofactor evidence="5">
        <name>Mn(2+)</name>
        <dbReference type="ChEBI" id="CHEBI:29035"/>
    </cofactor>
    <cofactor evidence="5">
        <name>Co(2+)</name>
        <dbReference type="ChEBI" id="CHEBI:48828"/>
    </cofactor>
    <cofactor evidence="5">
        <name>Cd(2+)</name>
        <dbReference type="ChEBI" id="CHEBI:48775"/>
    </cofactor>
    <text evidence="5">Binds 1 divalent cation per subunit. The enzyme is active with manganese, cobalt or cadmium ions.</text>
</comment>
<feature type="region of interest" description="Disordered" evidence="7">
    <location>
        <begin position="40"/>
        <end position="67"/>
    </location>
</feature>
<dbReference type="PANTHER" id="PTHR21337:SF0">
    <property type="entry name" value="PHOSPHO-2-DEHYDRO-3-DEOXYHEPTONATE ALDOLASE"/>
    <property type="match status" value="1"/>
</dbReference>
<dbReference type="SUPFAM" id="SSF51569">
    <property type="entry name" value="Aldolase"/>
    <property type="match status" value="2"/>
</dbReference>
<feature type="binding site" evidence="5">
    <location>
        <position position="529"/>
    </location>
    <ligand>
        <name>Mn(2+)</name>
        <dbReference type="ChEBI" id="CHEBI:29035"/>
    </ligand>
</feature>
<evidence type="ECO:0000256" key="6">
    <source>
        <dbReference type="RuleBase" id="RU363071"/>
    </source>
</evidence>
<reference evidence="8 9" key="1">
    <citation type="journal article" date="2016" name="BMC Genomics">
        <title>Comparative genomics reveals Cyclospora cayetanensis possesses coccidia-like metabolism and invasion components but unique surface antigens.</title>
        <authorList>
            <person name="Liu S."/>
            <person name="Wang L."/>
            <person name="Zheng H."/>
            <person name="Xu Z."/>
            <person name="Roellig D.M."/>
            <person name="Li N."/>
            <person name="Frace M.A."/>
            <person name="Tang K."/>
            <person name="Arrowood M.J."/>
            <person name="Moss D.M."/>
            <person name="Zhang L."/>
            <person name="Feng Y."/>
            <person name="Xiao L."/>
        </authorList>
    </citation>
    <scope>NUCLEOTIDE SEQUENCE [LARGE SCALE GENOMIC DNA]</scope>
    <source>
        <strain evidence="8 9">CHN_HEN01</strain>
    </source>
</reference>
<dbReference type="Proteomes" id="UP000095192">
    <property type="component" value="Unassembled WGS sequence"/>
</dbReference>
<evidence type="ECO:0000256" key="2">
    <source>
        <dbReference type="ARBA" id="ARBA00008911"/>
    </source>
</evidence>
<feature type="compositionally biased region" description="Basic and acidic residues" evidence="7">
    <location>
        <begin position="369"/>
        <end position="383"/>
    </location>
</feature>
<evidence type="ECO:0000256" key="5">
    <source>
        <dbReference type="PIRSR" id="PIRSR602480-1"/>
    </source>
</evidence>
<evidence type="ECO:0000313" key="8">
    <source>
        <dbReference type="EMBL" id="OEH79221.1"/>
    </source>
</evidence>
<feature type="compositionally biased region" description="Basic and acidic residues" evidence="7">
    <location>
        <begin position="391"/>
        <end position="403"/>
    </location>
</feature>
<evidence type="ECO:0000256" key="3">
    <source>
        <dbReference type="ARBA" id="ARBA00022679"/>
    </source>
</evidence>
<comment type="pathway">
    <text evidence="1 6">Metabolic intermediate biosynthesis; chorismate biosynthesis; chorismate from D-erythrose 4-phosphate and phosphoenolpyruvate: step 1/7.</text>
</comment>
<feature type="compositionally biased region" description="Low complexity" evidence="7">
    <location>
        <begin position="57"/>
        <end position="67"/>
    </location>
</feature>
<dbReference type="GO" id="GO:0008652">
    <property type="term" value="P:amino acid biosynthetic process"/>
    <property type="evidence" value="ECO:0007669"/>
    <property type="project" value="UniProtKB-KW"/>
</dbReference>
<dbReference type="PANTHER" id="PTHR21337">
    <property type="entry name" value="PHOSPHO-2-DEHYDRO-3-DEOXYHEPTONATE ALDOLASE 1, 2"/>
    <property type="match status" value="1"/>
</dbReference>
<keyword evidence="3 6" id="KW-0808">Transferase</keyword>
<dbReference type="VEuPathDB" id="ToxoDB:LOC34618529"/>
<feature type="binding site" evidence="5">
    <location>
        <position position="232"/>
    </location>
    <ligand>
        <name>phosphoenolpyruvate</name>
        <dbReference type="ChEBI" id="CHEBI:58702"/>
    </ligand>
</feature>
<evidence type="ECO:0000256" key="4">
    <source>
        <dbReference type="ARBA" id="ARBA00047508"/>
    </source>
</evidence>
<organism evidence="8 9">
    <name type="scientific">Cyclospora cayetanensis</name>
    <dbReference type="NCBI Taxonomy" id="88456"/>
    <lineage>
        <taxon>Eukaryota</taxon>
        <taxon>Sar</taxon>
        <taxon>Alveolata</taxon>
        <taxon>Apicomplexa</taxon>
        <taxon>Conoidasida</taxon>
        <taxon>Coccidia</taxon>
        <taxon>Eucoccidiorida</taxon>
        <taxon>Eimeriorina</taxon>
        <taxon>Eimeriidae</taxon>
        <taxon>Cyclospora</taxon>
    </lineage>
</organism>
<dbReference type="GO" id="GO:0009073">
    <property type="term" value="P:aromatic amino acid family biosynthetic process"/>
    <property type="evidence" value="ECO:0007669"/>
    <property type="project" value="UniProtKB-KW"/>
</dbReference>
<gene>
    <name evidence="8" type="ORF">cyc_01534</name>
</gene>
<feature type="binding site" evidence="5">
    <location>
        <position position="193"/>
    </location>
    <ligand>
        <name>Mn(2+)</name>
        <dbReference type="ChEBI" id="CHEBI:29035"/>
    </ligand>
</feature>
<sequence length="628" mass="68167">MGIRGIPKVEALKRSSGASAMGAGKKTRFSSWATFPGATEAARRKETTGAASEACLSPSTSTSSTAPASTPLFLGHCDSGMISDSESTHSSAHLYHLPAVSDSNGAPTADYAASNSTKDEGRDRRTLWAPDSWRSLPAAQDPFASLPASAVTGVCRQLRLLPPLISTNEVKSLLSALSKAQNGEAFLLQGGPCAEQFRGCREEILRDTAGLLLHVGAVMEAQLKLPVCIVGRIAGQTNSMEKRGDQAVPTYRGDAVNGECPSERTPNADRMLSDEDTVSMKEVERESEPMGRTMYVLLCVAYFHSAATLNFLRHLIAAEGNWHSSLWTPRSTLNQHRREHLCRVFEACRKRAQTHSSADLVPHVQKKPSGTEETNRRAPDPQTRENYPVETHNDRGTGEGVRDVKLQIRRTGEAAEDRDTTGVPLPMDAATLATSAHFLWIGDRTRQLEFAHVEFCRGLMNPIGIKVGPTTKPAELVFLCERLNPHNQPGKVSLITRLGVENVRRCLPDLVDAVHEAAVPVLWVCDPMHGNTRVSSQGEKQRQFQDVMAEIQLVAAVLAEKGDRLGGLHLELTGEDVLECLGGPISPDCPPLTPPVCDPRLNYHQSLEIAFSIGNLIGASNRRAEIDP</sequence>
<dbReference type="GO" id="GO:0009423">
    <property type="term" value="P:chorismate biosynthetic process"/>
    <property type="evidence" value="ECO:0007669"/>
    <property type="project" value="UniProtKB-UniPathway"/>
</dbReference>
<feature type="region of interest" description="Disordered" evidence="7">
    <location>
        <begin position="355"/>
        <end position="403"/>
    </location>
</feature>
<keyword evidence="5" id="KW-0464">Manganese</keyword>
<feature type="binding site" evidence="5">
    <location>
        <position position="497"/>
    </location>
    <ligand>
        <name>phosphoenolpyruvate</name>
        <dbReference type="ChEBI" id="CHEBI:58702"/>
    </ligand>
</feature>
<dbReference type="Pfam" id="PF01474">
    <property type="entry name" value="DAHP_synth_2"/>
    <property type="match status" value="2"/>
</dbReference>
<dbReference type="InterPro" id="IPR002480">
    <property type="entry name" value="DAHP_synth_2"/>
</dbReference>
<keyword evidence="6" id="KW-0028">Amino-acid biosynthesis</keyword>
<feature type="binding site" evidence="5">
    <location>
        <position position="571"/>
    </location>
    <ligand>
        <name>Mn(2+)</name>
        <dbReference type="ChEBI" id="CHEBI:29035"/>
    </ligand>
</feature>
<protein>
    <recommendedName>
        <fullName evidence="6">Phospho-2-dehydro-3-deoxyheptonate aldolase</fullName>
        <ecNumber evidence="6">2.5.1.54</ecNumber>
    </recommendedName>
</protein>
<dbReference type="InParanoid" id="A0A1D3D6Z0"/>
<dbReference type="EMBL" id="JROU02000464">
    <property type="protein sequence ID" value="OEH79221.1"/>
    <property type="molecule type" value="Genomic_DNA"/>
</dbReference>
<evidence type="ECO:0000313" key="9">
    <source>
        <dbReference type="Proteomes" id="UP000095192"/>
    </source>
</evidence>
<dbReference type="EC" id="2.5.1.54" evidence="6"/>
<accession>A0A1D3D6Z0</accession>
<proteinExistence type="inferred from homology"/>
<keyword evidence="9" id="KW-1185">Reference proteome</keyword>
<keyword evidence="6" id="KW-0057">Aromatic amino acid biosynthesis</keyword>
<dbReference type="AlphaFoldDB" id="A0A1D3D6Z0"/>